<proteinExistence type="evidence at transcript level"/>
<sequence length="75" mass="8484">MISATSLEFHGKFSQLFFFSHSIDLTTLLPFRAATSWIFLCGVCVRSSVIRASSYGKRRLLRDVLFPGLPITCLR</sequence>
<feature type="transmembrane region" description="Helical" evidence="1">
    <location>
        <begin position="29"/>
        <end position="49"/>
    </location>
</feature>
<accession>F2E9T6</accession>
<name>F2E9T6_HORVV</name>
<dbReference type="AlphaFoldDB" id="F2E9T6"/>
<reference evidence="2" key="1">
    <citation type="journal article" date="2011" name="Plant Physiol.">
        <title>Comprehensive sequence analysis of 24,783 barley full-length cDNAs derived from 12 clone libraries.</title>
        <authorList>
            <person name="Matsumoto T."/>
            <person name="Tanaka T."/>
            <person name="Sakai H."/>
            <person name="Amano N."/>
            <person name="Kanamori H."/>
            <person name="Kurita K."/>
            <person name="Kikuta A."/>
            <person name="Kamiya K."/>
            <person name="Yamamoto M."/>
            <person name="Ikawa H."/>
            <person name="Fujii N."/>
            <person name="Hori K."/>
            <person name="Itoh T."/>
            <person name="Sato K."/>
        </authorList>
    </citation>
    <scope>NUCLEOTIDE SEQUENCE</scope>
</reference>
<organism evidence="2">
    <name type="scientific">Hordeum vulgare subsp. vulgare</name>
    <name type="common">Domesticated barley</name>
    <dbReference type="NCBI Taxonomy" id="112509"/>
    <lineage>
        <taxon>Eukaryota</taxon>
        <taxon>Viridiplantae</taxon>
        <taxon>Streptophyta</taxon>
        <taxon>Embryophyta</taxon>
        <taxon>Tracheophyta</taxon>
        <taxon>Spermatophyta</taxon>
        <taxon>Magnoliopsida</taxon>
        <taxon>Liliopsida</taxon>
        <taxon>Poales</taxon>
        <taxon>Poaceae</taxon>
        <taxon>BOP clade</taxon>
        <taxon>Pooideae</taxon>
        <taxon>Triticodae</taxon>
        <taxon>Triticeae</taxon>
        <taxon>Hordeinae</taxon>
        <taxon>Hordeum</taxon>
    </lineage>
</organism>
<evidence type="ECO:0000256" key="1">
    <source>
        <dbReference type="SAM" id="Phobius"/>
    </source>
</evidence>
<keyword evidence="1" id="KW-0472">Membrane</keyword>
<keyword evidence="1" id="KW-1133">Transmembrane helix</keyword>
<evidence type="ECO:0000313" key="2">
    <source>
        <dbReference type="EMBL" id="BAK04108.1"/>
    </source>
</evidence>
<keyword evidence="1" id="KW-0812">Transmembrane</keyword>
<protein>
    <submittedName>
        <fullName evidence="2">Predicted protein</fullName>
    </submittedName>
</protein>
<dbReference type="EMBL" id="AK372911">
    <property type="protein sequence ID" value="BAK04108.1"/>
    <property type="molecule type" value="mRNA"/>
</dbReference>